<gene>
    <name evidence="2" type="ORF">FQ775_17220</name>
</gene>
<reference evidence="2" key="1">
    <citation type="submission" date="2020-04" db="EMBL/GenBank/DDBJ databases">
        <title>Nitratireductor sp. nov. isolated from mangrove soil.</title>
        <authorList>
            <person name="Ye Y."/>
        </authorList>
    </citation>
    <scope>NUCLEOTIDE SEQUENCE</scope>
    <source>
        <strain evidence="2">SY7</strain>
    </source>
</reference>
<dbReference type="PANTHER" id="PTHR37017">
    <property type="entry name" value="AB HYDROLASE-1 DOMAIN-CONTAINING PROTEIN-RELATED"/>
    <property type="match status" value="1"/>
</dbReference>
<accession>A0A5B8L357</accession>
<dbReference type="InterPro" id="IPR000073">
    <property type="entry name" value="AB_hydrolase_1"/>
</dbReference>
<name>A0A5B8L357_9HYPH</name>
<dbReference type="InterPro" id="IPR052897">
    <property type="entry name" value="Sec-Metab_Biosynth_Hydrolase"/>
</dbReference>
<organism evidence="2 3">
    <name type="scientific">Nitratireductor mangrovi</name>
    <dbReference type="NCBI Taxonomy" id="2599600"/>
    <lineage>
        <taxon>Bacteria</taxon>
        <taxon>Pseudomonadati</taxon>
        <taxon>Pseudomonadota</taxon>
        <taxon>Alphaproteobacteria</taxon>
        <taxon>Hyphomicrobiales</taxon>
        <taxon>Phyllobacteriaceae</taxon>
        <taxon>Nitratireductor</taxon>
    </lineage>
</organism>
<evidence type="ECO:0000259" key="1">
    <source>
        <dbReference type="Pfam" id="PF12697"/>
    </source>
</evidence>
<dbReference type="GO" id="GO:0016787">
    <property type="term" value="F:hydrolase activity"/>
    <property type="evidence" value="ECO:0007669"/>
    <property type="project" value="UniProtKB-KW"/>
</dbReference>
<dbReference type="SUPFAM" id="SSF53474">
    <property type="entry name" value="alpha/beta-Hydrolases"/>
    <property type="match status" value="1"/>
</dbReference>
<dbReference type="Proteomes" id="UP000321389">
    <property type="component" value="Chromosome"/>
</dbReference>
<keyword evidence="3" id="KW-1185">Reference proteome</keyword>
<dbReference type="InterPro" id="IPR029058">
    <property type="entry name" value="AB_hydrolase_fold"/>
</dbReference>
<proteinExistence type="predicted"/>
<dbReference type="KEGG" id="niy:FQ775_17220"/>
<dbReference type="OrthoDB" id="9814966at2"/>
<dbReference type="PANTHER" id="PTHR37017:SF11">
    <property type="entry name" value="ESTERASE_LIPASE_THIOESTERASE DOMAIN-CONTAINING PROTEIN"/>
    <property type="match status" value="1"/>
</dbReference>
<dbReference type="EMBL" id="CP042301">
    <property type="protein sequence ID" value="QDZ01978.1"/>
    <property type="molecule type" value="Genomic_DNA"/>
</dbReference>
<keyword evidence="2" id="KW-0378">Hydrolase</keyword>
<evidence type="ECO:0000313" key="2">
    <source>
        <dbReference type="EMBL" id="QDZ01978.1"/>
    </source>
</evidence>
<dbReference type="Gene3D" id="3.40.50.1820">
    <property type="entry name" value="alpha/beta hydrolase"/>
    <property type="match status" value="1"/>
</dbReference>
<dbReference type="RefSeq" id="WP_146300619.1">
    <property type="nucleotide sequence ID" value="NZ_CP042301.2"/>
</dbReference>
<evidence type="ECO:0000313" key="3">
    <source>
        <dbReference type="Proteomes" id="UP000321389"/>
    </source>
</evidence>
<protein>
    <submittedName>
        <fullName evidence="2">Alpha/beta fold hydrolase</fullName>
    </submittedName>
</protein>
<feature type="domain" description="AB hydrolase-1" evidence="1">
    <location>
        <begin position="5"/>
        <end position="232"/>
    </location>
</feature>
<dbReference type="AlphaFoldDB" id="A0A5B8L357"/>
<dbReference type="Pfam" id="PF12697">
    <property type="entry name" value="Abhydrolase_6"/>
    <property type="match status" value="1"/>
</dbReference>
<sequence length="241" mass="25931">MATYVLVHGAWHTGELLADVAAPIRAAGHDVHTPTIAGNAPGDDRRAGLEAAISSIADYLNENGLTDVILVGHSYGGMVITGVADRAGDRVRRLVYWNAFVPNNGECLNDMVPAHYVELFDAISGQSPDNAVMLPPPIWREAFMNDADAALADSAFAKLNPHPYATFTDKIALSKNPAEMDVAKSYINFTEDTALPQSLGWHPRLSEKLGLFRLVQAPGGHEVCFTNPGLLAEKIMEAGRD</sequence>